<evidence type="ECO:0000256" key="1">
    <source>
        <dbReference type="SAM" id="MobiDB-lite"/>
    </source>
</evidence>
<feature type="compositionally biased region" description="Low complexity" evidence="1">
    <location>
        <begin position="90"/>
        <end position="123"/>
    </location>
</feature>
<evidence type="ECO:0008006" key="4">
    <source>
        <dbReference type="Google" id="ProtNLM"/>
    </source>
</evidence>
<keyword evidence="3" id="KW-1185">Reference proteome</keyword>
<accession>A0A0S3T1Q4</accession>
<evidence type="ECO:0000313" key="2">
    <source>
        <dbReference type="EMBL" id="BAT99057.1"/>
    </source>
</evidence>
<dbReference type="Gene3D" id="2.115.10.20">
    <property type="entry name" value="Glycosyl hydrolase domain, family 43"/>
    <property type="match status" value="2"/>
</dbReference>
<dbReference type="AlphaFoldDB" id="A0A0S3T1Q4"/>
<dbReference type="EMBL" id="AP015043">
    <property type="protein sequence ID" value="BAT99057.1"/>
    <property type="molecule type" value="Genomic_DNA"/>
</dbReference>
<reference evidence="2 3" key="1">
    <citation type="journal article" date="2015" name="Sci. Rep.">
        <title>The power of single molecule real-time sequencing technology in the de novo assembly of a eukaryotic genome.</title>
        <authorList>
            <person name="Sakai H."/>
            <person name="Naito K."/>
            <person name="Ogiso-Tanaka E."/>
            <person name="Takahashi Y."/>
            <person name="Iseki K."/>
            <person name="Muto C."/>
            <person name="Satou K."/>
            <person name="Teruya K."/>
            <person name="Shiroma A."/>
            <person name="Shimoji M."/>
            <person name="Hirano T."/>
            <person name="Itoh T."/>
            <person name="Kaga A."/>
            <person name="Tomooka N."/>
        </authorList>
    </citation>
    <scope>NUCLEOTIDE SEQUENCE [LARGE SCALE GENOMIC DNA]</scope>
    <source>
        <strain evidence="3">cv. Shumari</strain>
    </source>
</reference>
<sequence length="526" mass="57644">MDLASPSSSSSSSSMVLPSLQPRNTLSKVSIFQHLTPPTTLFPSRACSAKPSITISPVSSKFPSFLRCSTKPDTSADSETQHNKSNNEPNSISNSQSVSQSDSAASEAFCSSPPLESSHSSSSRGLVLDLGPSNAWDSADIGSPVVKRFLSDEEERWYMWYHGRAKGHPSFDLIGLAISKNGVHWERGGGPARSSSDVGFVMSCGKDWWGFDTGGIRPSEMVIMSSYRVRASSAVYWLYYTGYVSDMVEFSDQSLEFSLENPDGINGDVSCGSGKVLKSLPGLAISQDGRHWARIEGEHHSGALLDVGSGKEWDSLFISSPQVVYHGNGDLRMYYHSFDVEKGHFGIGIARSRDGIRWVKLGKIMGGGRDGSFDEFGAMNPYVTRNRSGGNYVMAYEGVAADGRRSIGMAVSPDGLKEWMRLQDEAILRPSDQGCWDDKDVGSPCLVEMDTEGNEWRLYYRGVSNGGRIGIGMAVSEGKDIGSFRRWKVFRQQESPSLKINLSPNTMSESKYVRHNLTFCFCFIVL</sequence>
<gene>
    <name evidence="2" type="primary">Vigan.10G043500</name>
    <name evidence="2" type="ORF">VIGAN_10043500</name>
</gene>
<dbReference type="PANTHER" id="PTHR35279:SF1">
    <property type="entry name" value="ARABINANASE_LEVANSUCRASE_INVERTASE"/>
    <property type="match status" value="1"/>
</dbReference>
<dbReference type="Proteomes" id="UP000291084">
    <property type="component" value="Chromosome 10"/>
</dbReference>
<feature type="compositionally biased region" description="Polar residues" evidence="1">
    <location>
        <begin position="71"/>
        <end position="89"/>
    </location>
</feature>
<protein>
    <recommendedName>
        <fullName evidence="4">Glycosyl hydrolase family 32 N-terminal domain-containing protein</fullName>
    </recommendedName>
</protein>
<dbReference type="InterPro" id="IPR023296">
    <property type="entry name" value="Glyco_hydro_beta-prop_sf"/>
</dbReference>
<evidence type="ECO:0000313" key="3">
    <source>
        <dbReference type="Proteomes" id="UP000291084"/>
    </source>
</evidence>
<organism evidence="2 3">
    <name type="scientific">Vigna angularis var. angularis</name>
    <dbReference type="NCBI Taxonomy" id="157739"/>
    <lineage>
        <taxon>Eukaryota</taxon>
        <taxon>Viridiplantae</taxon>
        <taxon>Streptophyta</taxon>
        <taxon>Embryophyta</taxon>
        <taxon>Tracheophyta</taxon>
        <taxon>Spermatophyta</taxon>
        <taxon>Magnoliopsida</taxon>
        <taxon>eudicotyledons</taxon>
        <taxon>Gunneridae</taxon>
        <taxon>Pentapetalae</taxon>
        <taxon>rosids</taxon>
        <taxon>fabids</taxon>
        <taxon>Fabales</taxon>
        <taxon>Fabaceae</taxon>
        <taxon>Papilionoideae</taxon>
        <taxon>50 kb inversion clade</taxon>
        <taxon>NPAAA clade</taxon>
        <taxon>indigoferoid/millettioid clade</taxon>
        <taxon>Phaseoleae</taxon>
        <taxon>Vigna</taxon>
    </lineage>
</organism>
<dbReference type="SUPFAM" id="SSF75005">
    <property type="entry name" value="Arabinanase/levansucrase/invertase"/>
    <property type="match status" value="2"/>
</dbReference>
<proteinExistence type="predicted"/>
<dbReference type="PANTHER" id="PTHR35279">
    <property type="match status" value="1"/>
</dbReference>
<feature type="region of interest" description="Disordered" evidence="1">
    <location>
        <begin position="70"/>
        <end position="124"/>
    </location>
</feature>
<dbReference type="OrthoDB" id="3510at2759"/>
<name>A0A0S3T1Q4_PHAAN</name>